<comment type="subcellular location">
    <subcellularLocation>
        <location evidence="1">Membrane</location>
        <topology evidence="1">Multi-pass membrane protein</topology>
    </subcellularLocation>
</comment>
<dbReference type="GO" id="GO:0005681">
    <property type="term" value="C:spliceosomal complex"/>
    <property type="evidence" value="ECO:0007669"/>
    <property type="project" value="TreeGrafter"/>
</dbReference>
<evidence type="ECO:0000256" key="4">
    <source>
        <dbReference type="ARBA" id="ARBA00023136"/>
    </source>
</evidence>
<dbReference type="Proteomes" id="UP000479000">
    <property type="component" value="Unassembled WGS sequence"/>
</dbReference>
<evidence type="ECO:0000259" key="6">
    <source>
        <dbReference type="SMART" id="SM00973"/>
    </source>
</evidence>
<keyword evidence="2" id="KW-0812">Transmembrane</keyword>
<feature type="region of interest" description="Disordered" evidence="5">
    <location>
        <begin position="98"/>
        <end position="118"/>
    </location>
</feature>
<evidence type="ECO:0000256" key="5">
    <source>
        <dbReference type="SAM" id="MobiDB-lite"/>
    </source>
</evidence>
<keyword evidence="3" id="KW-1133">Transmembrane helix</keyword>
<reference evidence="7 8" key="1">
    <citation type="submission" date="2020-02" db="EMBL/GenBank/DDBJ databases">
        <authorList>
            <person name="Ferguson B K."/>
        </authorList>
    </citation>
    <scope>NUCLEOTIDE SEQUENCE [LARGE SCALE GENOMIC DNA]</scope>
</reference>
<dbReference type="InterPro" id="IPR035892">
    <property type="entry name" value="C2_domain_sf"/>
</dbReference>
<dbReference type="PANTHER" id="PTHR24075:SF5">
    <property type="entry name" value="U5 SMALL NUCLEAR RIBONUCLEOPROTEIN 200 KDA HELICASE"/>
    <property type="match status" value="1"/>
</dbReference>
<dbReference type="SMART" id="SM00973">
    <property type="entry name" value="Sec63"/>
    <property type="match status" value="1"/>
</dbReference>
<dbReference type="GO" id="GO:0000388">
    <property type="term" value="P:spliceosome conformational change to release U4 (or U4atac) and U1 (or U11)"/>
    <property type="evidence" value="ECO:0007669"/>
    <property type="project" value="TreeGrafter"/>
</dbReference>
<dbReference type="EMBL" id="CADCXU010015150">
    <property type="protein sequence ID" value="CAB0004780.1"/>
    <property type="molecule type" value="Genomic_DNA"/>
</dbReference>
<evidence type="ECO:0000313" key="8">
    <source>
        <dbReference type="Proteomes" id="UP000479000"/>
    </source>
</evidence>
<organism evidence="7 8">
    <name type="scientific">Nesidiocoris tenuis</name>
    <dbReference type="NCBI Taxonomy" id="355587"/>
    <lineage>
        <taxon>Eukaryota</taxon>
        <taxon>Metazoa</taxon>
        <taxon>Ecdysozoa</taxon>
        <taxon>Arthropoda</taxon>
        <taxon>Hexapoda</taxon>
        <taxon>Insecta</taxon>
        <taxon>Pterygota</taxon>
        <taxon>Neoptera</taxon>
        <taxon>Paraneoptera</taxon>
        <taxon>Hemiptera</taxon>
        <taxon>Heteroptera</taxon>
        <taxon>Panheteroptera</taxon>
        <taxon>Cimicomorpha</taxon>
        <taxon>Miridae</taxon>
        <taxon>Dicyphina</taxon>
        <taxon>Nesidiocoris</taxon>
    </lineage>
</organism>
<dbReference type="GO" id="GO:0016020">
    <property type="term" value="C:membrane"/>
    <property type="evidence" value="ECO:0007669"/>
    <property type="project" value="UniProtKB-SubCell"/>
</dbReference>
<name>A0A6H5GP23_9HEMI</name>
<keyword evidence="4" id="KW-0472">Membrane</keyword>
<dbReference type="Gene3D" id="1.10.3380.10">
    <property type="entry name" value="Sec63 N-terminal domain-like domain"/>
    <property type="match status" value="1"/>
</dbReference>
<feature type="region of interest" description="Disordered" evidence="5">
    <location>
        <begin position="1"/>
        <end position="55"/>
    </location>
</feature>
<dbReference type="Pfam" id="PF02889">
    <property type="entry name" value="Sec63"/>
    <property type="match status" value="1"/>
</dbReference>
<dbReference type="FunFam" id="1.10.3380.10:FF:000002">
    <property type="entry name" value="Activating signal cointegrator 1 complex subunit 3"/>
    <property type="match status" value="1"/>
</dbReference>
<dbReference type="GO" id="GO:0003724">
    <property type="term" value="F:RNA helicase activity"/>
    <property type="evidence" value="ECO:0007669"/>
    <property type="project" value="TreeGrafter"/>
</dbReference>
<proteinExistence type="predicted"/>
<feature type="compositionally biased region" description="Basic residues" evidence="5">
    <location>
        <begin position="34"/>
        <end position="55"/>
    </location>
</feature>
<dbReference type="OrthoDB" id="5575at2759"/>
<evidence type="ECO:0000256" key="1">
    <source>
        <dbReference type="ARBA" id="ARBA00004141"/>
    </source>
</evidence>
<feature type="domain" description="SEC63" evidence="6">
    <location>
        <begin position="137"/>
        <end position="416"/>
    </location>
</feature>
<dbReference type="InterPro" id="IPR004179">
    <property type="entry name" value="Sec63-dom"/>
</dbReference>
<keyword evidence="8" id="KW-1185">Reference proteome</keyword>
<gene>
    <name evidence="7" type="ORF">NTEN_LOCUS10257</name>
</gene>
<dbReference type="GO" id="GO:0003723">
    <property type="term" value="F:RNA binding"/>
    <property type="evidence" value="ECO:0007669"/>
    <property type="project" value="TreeGrafter"/>
</dbReference>
<feature type="compositionally biased region" description="Basic and acidic residues" evidence="5">
    <location>
        <begin position="98"/>
        <end position="114"/>
    </location>
</feature>
<feature type="compositionally biased region" description="Basic and acidic residues" evidence="5">
    <location>
        <begin position="1"/>
        <end position="19"/>
    </location>
</feature>
<dbReference type="AlphaFoldDB" id="A0A6H5GP23"/>
<dbReference type="SUPFAM" id="SSF158702">
    <property type="entry name" value="Sec63 N-terminal domain-like"/>
    <property type="match status" value="1"/>
</dbReference>
<sequence>MGRPFAKMETEEKRPEHPAIHSGRPAGAEGNVTARRRIHARRPQHKRQASRRAAVRFRSHPDSCCNSKFVLLVEHQLVPGYHHGHSVLQRPFARVRRLPDCRSDPNGRKGEPTSRRRRCQVRGTLSELEEGLFQEIPQRTAAHRELFALSLSSKTKVRGLIDIISSAAEYDQVPVRQNEEGILEPLSSKVPYKIAAGSKFTDPHVKTNLLIQAHLSRLNLGPELQIDTEMILEKSIRLMQACVDVLSSNGWLAPAVAAMELAQMLTQAMWSKESYLRQLPHFTPEIIKTCLEKVPVIRLYPQCSPSGRSFSVVLNRLILILAFHSEKLLCFQRVETVFDLMELDDDERAKLLQLTDAQMMDVAKFCNRYPNIELTYEVQNKERIRSGNLVNVVVNLEREDDVTGPVISPFFPHVSFLCY</sequence>
<dbReference type="Gene3D" id="2.60.40.150">
    <property type="entry name" value="C2 domain"/>
    <property type="match status" value="1"/>
</dbReference>
<dbReference type="Gene3D" id="1.10.150.20">
    <property type="entry name" value="5' to 3' exonuclease, C-terminal subdomain"/>
    <property type="match status" value="1"/>
</dbReference>
<evidence type="ECO:0000256" key="2">
    <source>
        <dbReference type="ARBA" id="ARBA00022692"/>
    </source>
</evidence>
<evidence type="ECO:0000256" key="3">
    <source>
        <dbReference type="ARBA" id="ARBA00022989"/>
    </source>
</evidence>
<protein>
    <recommendedName>
        <fullName evidence="6">SEC63 domain-containing protein</fullName>
    </recommendedName>
</protein>
<accession>A0A6H5GP23</accession>
<dbReference type="PANTHER" id="PTHR24075">
    <property type="entry name" value="SEC63 DOMAIN-CONTAINING"/>
    <property type="match status" value="1"/>
</dbReference>
<evidence type="ECO:0000313" key="7">
    <source>
        <dbReference type="EMBL" id="CAB0004780.1"/>
    </source>
</evidence>